<evidence type="ECO:0000313" key="4">
    <source>
        <dbReference type="Proteomes" id="UP000649617"/>
    </source>
</evidence>
<evidence type="ECO:0000313" key="3">
    <source>
        <dbReference type="EMBL" id="CAE7202198.1"/>
    </source>
</evidence>
<keyword evidence="1" id="KW-1133">Transmembrane helix</keyword>
<feature type="transmembrane region" description="Helical" evidence="1">
    <location>
        <begin position="106"/>
        <end position="139"/>
    </location>
</feature>
<proteinExistence type="predicted"/>
<dbReference type="OrthoDB" id="427722at2759"/>
<comment type="caution">
    <text evidence="3">The sequence shown here is derived from an EMBL/GenBank/DDBJ whole genome shotgun (WGS) entry which is preliminary data.</text>
</comment>
<dbReference type="Proteomes" id="UP000649617">
    <property type="component" value="Unassembled WGS sequence"/>
</dbReference>
<evidence type="ECO:0000256" key="1">
    <source>
        <dbReference type="SAM" id="Phobius"/>
    </source>
</evidence>
<keyword evidence="1" id="KW-0472">Membrane</keyword>
<feature type="transmembrane region" description="Helical" evidence="1">
    <location>
        <begin position="66"/>
        <end position="85"/>
    </location>
</feature>
<evidence type="ECO:0000256" key="2">
    <source>
        <dbReference type="SAM" id="SignalP"/>
    </source>
</evidence>
<gene>
    <name evidence="3" type="ORF">SPIL2461_LOCUS1847</name>
</gene>
<feature type="signal peptide" evidence="2">
    <location>
        <begin position="1"/>
        <end position="17"/>
    </location>
</feature>
<sequence>MASFLLLPFLLLVFGMCYELVGMFFAANPEEYDIVLRSKSHIPDITFSGVVSGHTLEDWMDGLSSVSYVSLVGSAATGALMLLLICESNFLRNLPPFDFQHAVHRFINAIGSVIVTSYVWAILAFVISSVLWFAMVVVIYPEQMLTALACAGGLAAVFATMISGLKTTK</sequence>
<keyword evidence="1" id="KW-0812">Transmembrane</keyword>
<feature type="non-terminal residue" evidence="3">
    <location>
        <position position="169"/>
    </location>
</feature>
<dbReference type="AlphaFoldDB" id="A0A812JD52"/>
<organism evidence="3 4">
    <name type="scientific">Symbiodinium pilosum</name>
    <name type="common">Dinoflagellate</name>
    <dbReference type="NCBI Taxonomy" id="2952"/>
    <lineage>
        <taxon>Eukaryota</taxon>
        <taxon>Sar</taxon>
        <taxon>Alveolata</taxon>
        <taxon>Dinophyceae</taxon>
        <taxon>Suessiales</taxon>
        <taxon>Symbiodiniaceae</taxon>
        <taxon>Symbiodinium</taxon>
    </lineage>
</organism>
<name>A0A812JD52_SYMPI</name>
<reference evidence="3" key="1">
    <citation type="submission" date="2021-02" db="EMBL/GenBank/DDBJ databases">
        <authorList>
            <person name="Dougan E. K."/>
            <person name="Rhodes N."/>
            <person name="Thang M."/>
            <person name="Chan C."/>
        </authorList>
    </citation>
    <scope>NUCLEOTIDE SEQUENCE</scope>
</reference>
<feature type="transmembrane region" description="Helical" evidence="1">
    <location>
        <begin position="145"/>
        <end position="165"/>
    </location>
</feature>
<accession>A0A812JD52</accession>
<evidence type="ECO:0008006" key="5">
    <source>
        <dbReference type="Google" id="ProtNLM"/>
    </source>
</evidence>
<protein>
    <recommendedName>
        <fullName evidence="5">H(+)-exporting diphosphatase</fullName>
    </recommendedName>
</protein>
<dbReference type="EMBL" id="CAJNIZ010001889">
    <property type="protein sequence ID" value="CAE7202198.1"/>
    <property type="molecule type" value="Genomic_DNA"/>
</dbReference>
<keyword evidence="2" id="KW-0732">Signal</keyword>
<keyword evidence="4" id="KW-1185">Reference proteome</keyword>
<feature type="chain" id="PRO_5032318727" description="H(+)-exporting diphosphatase" evidence="2">
    <location>
        <begin position="18"/>
        <end position="169"/>
    </location>
</feature>